<evidence type="ECO:0000313" key="1">
    <source>
        <dbReference type="EMBL" id="JAP88910.1"/>
    </source>
</evidence>
<name>A0A146JWE0_9EUKA</name>
<gene>
    <name evidence="1" type="ORF">TPC1_31595</name>
</gene>
<dbReference type="AlphaFoldDB" id="A0A146JWE0"/>
<proteinExistence type="predicted"/>
<feature type="non-terminal residue" evidence="1">
    <location>
        <position position="1"/>
    </location>
</feature>
<dbReference type="EMBL" id="GDID01007696">
    <property type="protein sequence ID" value="JAP88910.1"/>
    <property type="molecule type" value="Transcribed_RNA"/>
</dbReference>
<organism evidence="1">
    <name type="scientific">Trepomonas sp. PC1</name>
    <dbReference type="NCBI Taxonomy" id="1076344"/>
    <lineage>
        <taxon>Eukaryota</taxon>
        <taxon>Metamonada</taxon>
        <taxon>Diplomonadida</taxon>
        <taxon>Hexamitidae</taxon>
        <taxon>Hexamitinae</taxon>
        <taxon>Trepomonas</taxon>
    </lineage>
</organism>
<sequence length="336" mass="39259">KILHNQSVQTDIPNFIQQFILHDDCRLYTQKKVTNTKVGSVPQTHLFQVKISDIRLSDEYLAELTQAVNSDQRLQRENLQSQPQKKLLPKFNPDKFTKKVSRPLTPIQQERNRSRFSAQNKKLRFDYDATMQKVPINVKPPTLTEFATDNIHKNYEVVFQTQNGQFQMVNFENYCKQNSLQVDYPNKSCQQNGRFLYVNYFGQNVQQALQHFQLQIGFKHERKQDTMLVQYQEFGRKVQKQKFKLYNLFFGIGFVHVGRLNKNPAKYELFDLNGQIRGSFVVEIEELGVDKSIQAINEHKLTVSDGMKLLEVNGVVSKAVQTWDYLNSEGNLIEVK</sequence>
<accession>A0A146JWE0</accession>
<reference evidence="1" key="1">
    <citation type="submission" date="2015-07" db="EMBL/GenBank/DDBJ databases">
        <title>Adaptation to a free-living lifestyle via gene acquisitions in the diplomonad Trepomonas sp. PC1.</title>
        <authorList>
            <person name="Xu F."/>
            <person name="Jerlstrom-Hultqvist J."/>
            <person name="Kolisko M."/>
            <person name="Simpson A.G.B."/>
            <person name="Roger A.J."/>
            <person name="Svard S.G."/>
            <person name="Andersson J.O."/>
        </authorList>
    </citation>
    <scope>NUCLEOTIDE SEQUENCE</scope>
    <source>
        <strain evidence="1">PC1</strain>
    </source>
</reference>
<protein>
    <submittedName>
        <fullName evidence="1">Uncharacterized protein</fullName>
    </submittedName>
</protein>